<dbReference type="PANTHER" id="PTHR11827:SF7">
    <property type="entry name" value="SOLUTE CARRIER FAMILY 12 PROTEIN B0303.11"/>
    <property type="match status" value="1"/>
</dbReference>
<feature type="transmembrane region" description="Helical" evidence="5">
    <location>
        <begin position="106"/>
        <end position="124"/>
    </location>
</feature>
<dbReference type="GO" id="GO:0055064">
    <property type="term" value="P:chloride ion homeostasis"/>
    <property type="evidence" value="ECO:0007669"/>
    <property type="project" value="TreeGrafter"/>
</dbReference>
<dbReference type="GO" id="GO:0055075">
    <property type="term" value="P:potassium ion homeostasis"/>
    <property type="evidence" value="ECO:0007669"/>
    <property type="project" value="TreeGrafter"/>
</dbReference>
<evidence type="ECO:0000259" key="6">
    <source>
        <dbReference type="Pfam" id="PF03522"/>
    </source>
</evidence>
<feature type="transmembrane region" description="Helical" evidence="5">
    <location>
        <begin position="204"/>
        <end position="220"/>
    </location>
</feature>
<dbReference type="GO" id="GO:0016020">
    <property type="term" value="C:membrane"/>
    <property type="evidence" value="ECO:0007669"/>
    <property type="project" value="UniProtKB-SubCell"/>
</dbReference>
<evidence type="ECO:0000256" key="5">
    <source>
        <dbReference type="SAM" id="Phobius"/>
    </source>
</evidence>
<dbReference type="EMBL" id="KZ346121">
    <property type="protein sequence ID" value="PIO70898.1"/>
    <property type="molecule type" value="Genomic_DNA"/>
</dbReference>
<evidence type="ECO:0000256" key="2">
    <source>
        <dbReference type="ARBA" id="ARBA00022692"/>
    </source>
</evidence>
<accession>A0A2G9UKV0</accession>
<evidence type="ECO:0000313" key="7">
    <source>
        <dbReference type="EMBL" id="PIO70898.1"/>
    </source>
</evidence>
<dbReference type="AlphaFoldDB" id="A0A2G9UKV0"/>
<keyword evidence="3 5" id="KW-1133">Transmembrane helix</keyword>
<feature type="domain" description="SLC12A transporter C-terminal" evidence="6">
    <location>
        <begin position="316"/>
        <end position="458"/>
    </location>
</feature>
<dbReference type="Pfam" id="PF03522">
    <property type="entry name" value="SLC12"/>
    <property type="match status" value="1"/>
</dbReference>
<dbReference type="GO" id="GO:0015379">
    <property type="term" value="F:potassium:chloride symporter activity"/>
    <property type="evidence" value="ECO:0007669"/>
    <property type="project" value="TreeGrafter"/>
</dbReference>
<gene>
    <name evidence="7" type="ORF">TELCIR_07223</name>
</gene>
<evidence type="ECO:0000256" key="1">
    <source>
        <dbReference type="ARBA" id="ARBA00004141"/>
    </source>
</evidence>
<comment type="subcellular location">
    <subcellularLocation>
        <location evidence="1">Membrane</location>
        <topology evidence="1">Multi-pass membrane protein</topology>
    </subcellularLocation>
</comment>
<evidence type="ECO:0000256" key="3">
    <source>
        <dbReference type="ARBA" id="ARBA00022989"/>
    </source>
</evidence>
<dbReference type="Proteomes" id="UP000230423">
    <property type="component" value="Unassembled WGS sequence"/>
</dbReference>
<dbReference type="InterPro" id="IPR018491">
    <property type="entry name" value="SLC12_C"/>
</dbReference>
<dbReference type="GO" id="GO:1990573">
    <property type="term" value="P:potassium ion import across plasma membrane"/>
    <property type="evidence" value="ECO:0007669"/>
    <property type="project" value="TreeGrafter"/>
</dbReference>
<feature type="transmembrane region" description="Helical" evidence="5">
    <location>
        <begin position="136"/>
        <end position="158"/>
    </location>
</feature>
<keyword evidence="2 5" id="KW-0812">Transmembrane</keyword>
<name>A0A2G9UKV0_TELCI</name>
<feature type="transmembrane region" description="Helical" evidence="5">
    <location>
        <begin position="62"/>
        <end position="86"/>
    </location>
</feature>
<feature type="transmembrane region" description="Helical" evidence="5">
    <location>
        <begin position="39"/>
        <end position="55"/>
    </location>
</feature>
<organism evidence="7 8">
    <name type="scientific">Teladorsagia circumcincta</name>
    <name type="common">Brown stomach worm</name>
    <name type="synonym">Ostertagia circumcincta</name>
    <dbReference type="NCBI Taxonomy" id="45464"/>
    <lineage>
        <taxon>Eukaryota</taxon>
        <taxon>Metazoa</taxon>
        <taxon>Ecdysozoa</taxon>
        <taxon>Nematoda</taxon>
        <taxon>Chromadorea</taxon>
        <taxon>Rhabditida</taxon>
        <taxon>Rhabditina</taxon>
        <taxon>Rhabditomorpha</taxon>
        <taxon>Strongyloidea</taxon>
        <taxon>Trichostrongylidae</taxon>
        <taxon>Teladorsagia</taxon>
    </lineage>
</organism>
<dbReference type="GO" id="GO:0006884">
    <property type="term" value="P:cell volume homeostasis"/>
    <property type="evidence" value="ECO:0007669"/>
    <property type="project" value="TreeGrafter"/>
</dbReference>
<feature type="transmembrane region" description="Helical" evidence="5">
    <location>
        <begin position="227"/>
        <end position="245"/>
    </location>
</feature>
<dbReference type="InterPro" id="IPR004842">
    <property type="entry name" value="SLC12A_fam"/>
</dbReference>
<protein>
    <recommendedName>
        <fullName evidence="6">SLC12A transporter C-terminal domain-containing protein</fullName>
    </recommendedName>
</protein>
<dbReference type="PANTHER" id="PTHR11827">
    <property type="entry name" value="SOLUTE CARRIER FAMILY 12, CATION COTRANSPORTERS"/>
    <property type="match status" value="1"/>
</dbReference>
<keyword evidence="8" id="KW-1185">Reference proteome</keyword>
<feature type="transmembrane region" description="Helical" evidence="5">
    <location>
        <begin position="14"/>
        <end position="33"/>
    </location>
</feature>
<evidence type="ECO:0000313" key="8">
    <source>
        <dbReference type="Proteomes" id="UP000230423"/>
    </source>
</evidence>
<keyword evidence="4 5" id="KW-0472">Membrane</keyword>
<evidence type="ECO:0000256" key="4">
    <source>
        <dbReference type="ARBA" id="ARBA00023136"/>
    </source>
</evidence>
<sequence length="472" mass="52874">MQLCVDRKWNWPHVFVRCLQNMLGVIIFIRITWITDEVGLVFCLLVLLAAAIRSVDYFQCRLVMMLLVLIAVLMQMVGLLLPSLIMERRINSTAFNISDYNPYDEKAMGFVVYFPAVTCIFAGLTIRGNFKRKKAVLKSLPVTVVVLLSCFYCAYTAFLSAAQSVQLLYHIHHNPEQDVGKSSGLVPGWDKMGKGYGKENSPRVAFVVITLVGIALTMIAEKPMYRWFNRWLALLCSLLCVHIMLAVSWKLTNAAILTFLKFYIYIKWKQSQIKSGQKLAGSSFTNTLSGLQNMERESDLSYKPQMMLLTGNPAARPALVDFANNIIMGRSLLICGFVIPQPVSSRTYIMTEKVDRQMSEWLANRDVSAFPATVANENQVEGAATLLQTSGVGKMRPNILMVGFKTKWERGGASNLDAVIGYYEIVLNAFEKNVGVAIFRNSHIGFDLTERLKHNDSGSVIDADENGINTDP</sequence>
<proteinExistence type="predicted"/>
<reference evidence="7 8" key="1">
    <citation type="submission" date="2015-09" db="EMBL/GenBank/DDBJ databases">
        <title>Draft genome of the parasitic nematode Teladorsagia circumcincta isolate WARC Sus (inbred).</title>
        <authorList>
            <person name="Mitreva M."/>
        </authorList>
    </citation>
    <scope>NUCLEOTIDE SEQUENCE [LARGE SCALE GENOMIC DNA]</scope>
    <source>
        <strain evidence="7 8">S</strain>
    </source>
</reference>
<dbReference type="OrthoDB" id="2020542at2759"/>